<comment type="caution">
    <text evidence="9">The sequence shown here is derived from an EMBL/GenBank/DDBJ whole genome shotgun (WGS) entry which is preliminary data.</text>
</comment>
<comment type="similarity">
    <text evidence="2">Belongs to the 'phage' integrase family.</text>
</comment>
<evidence type="ECO:0000256" key="2">
    <source>
        <dbReference type="ARBA" id="ARBA00008857"/>
    </source>
</evidence>
<dbReference type="Pfam" id="PF13495">
    <property type="entry name" value="Phage_int_SAM_4"/>
    <property type="match status" value="1"/>
</dbReference>
<organism evidence="9 10">
    <name type="scientific">Candidatus Clostridium stratigraminis</name>
    <dbReference type="NCBI Taxonomy" id="3381661"/>
    <lineage>
        <taxon>Bacteria</taxon>
        <taxon>Bacillati</taxon>
        <taxon>Bacillota</taxon>
        <taxon>Clostridia</taxon>
        <taxon>Eubacteriales</taxon>
        <taxon>Clostridiaceae</taxon>
        <taxon>Clostridium</taxon>
    </lineage>
</organism>
<dbReference type="Gene3D" id="1.10.443.10">
    <property type="entry name" value="Intergrase catalytic core"/>
    <property type="match status" value="1"/>
</dbReference>
<reference evidence="9 10" key="1">
    <citation type="submission" date="2024-11" db="EMBL/GenBank/DDBJ databases">
        <authorList>
            <person name="Heng Y.C."/>
            <person name="Lim A.C.H."/>
            <person name="Lee J.K.Y."/>
            <person name="Kittelmann S."/>
        </authorList>
    </citation>
    <scope>NUCLEOTIDE SEQUENCE [LARGE SCALE GENOMIC DNA]</scope>
    <source>
        <strain evidence="9 10">WILCCON 0185</strain>
    </source>
</reference>
<dbReference type="InterPro" id="IPR010998">
    <property type="entry name" value="Integrase_recombinase_N"/>
</dbReference>
<dbReference type="InterPro" id="IPR011010">
    <property type="entry name" value="DNA_brk_join_enz"/>
</dbReference>
<evidence type="ECO:0000256" key="1">
    <source>
        <dbReference type="ARBA" id="ARBA00003283"/>
    </source>
</evidence>
<dbReference type="Proteomes" id="UP001623591">
    <property type="component" value="Unassembled WGS sequence"/>
</dbReference>
<evidence type="ECO:0000256" key="4">
    <source>
        <dbReference type="ARBA" id="ARBA00023125"/>
    </source>
</evidence>
<dbReference type="SUPFAM" id="SSF56349">
    <property type="entry name" value="DNA breaking-rejoining enzymes"/>
    <property type="match status" value="1"/>
</dbReference>
<evidence type="ECO:0000256" key="6">
    <source>
        <dbReference type="PROSITE-ProRule" id="PRU01248"/>
    </source>
</evidence>
<protein>
    <submittedName>
        <fullName evidence="9">Tyrosine-type recombinase/integrase</fullName>
    </submittedName>
</protein>
<evidence type="ECO:0000259" key="7">
    <source>
        <dbReference type="PROSITE" id="PS51898"/>
    </source>
</evidence>
<proteinExistence type="inferred from homology"/>
<dbReference type="RefSeq" id="WP_406768522.1">
    <property type="nucleotide sequence ID" value="NZ_JBJHZZ010000001.1"/>
</dbReference>
<dbReference type="Pfam" id="PF00589">
    <property type="entry name" value="Phage_integrase"/>
    <property type="match status" value="1"/>
</dbReference>
<keyword evidence="3" id="KW-0229">DNA integration</keyword>
<gene>
    <name evidence="9" type="ORF">ACJDUG_03650</name>
</gene>
<name>A0ABW8T166_9CLOT</name>
<keyword evidence="10" id="KW-1185">Reference proteome</keyword>
<dbReference type="PROSITE" id="PS51900">
    <property type="entry name" value="CB"/>
    <property type="match status" value="1"/>
</dbReference>
<evidence type="ECO:0000313" key="9">
    <source>
        <dbReference type="EMBL" id="MFL0246071.1"/>
    </source>
</evidence>
<feature type="domain" description="Tyr recombinase" evidence="7">
    <location>
        <begin position="98"/>
        <end position="271"/>
    </location>
</feature>
<feature type="domain" description="Core-binding (CB)" evidence="8">
    <location>
        <begin position="1"/>
        <end position="81"/>
    </location>
</feature>
<dbReference type="EMBL" id="JBJHZZ010000001">
    <property type="protein sequence ID" value="MFL0246071.1"/>
    <property type="molecule type" value="Genomic_DNA"/>
</dbReference>
<dbReference type="InterPro" id="IPR013762">
    <property type="entry name" value="Integrase-like_cat_sf"/>
</dbReference>
<dbReference type="Gene3D" id="1.10.150.130">
    <property type="match status" value="1"/>
</dbReference>
<dbReference type="PANTHER" id="PTHR30349:SF64">
    <property type="entry name" value="PROPHAGE INTEGRASE INTD-RELATED"/>
    <property type="match status" value="1"/>
</dbReference>
<evidence type="ECO:0000313" key="10">
    <source>
        <dbReference type="Proteomes" id="UP001623591"/>
    </source>
</evidence>
<dbReference type="InterPro" id="IPR044068">
    <property type="entry name" value="CB"/>
</dbReference>
<dbReference type="InterPro" id="IPR050090">
    <property type="entry name" value="Tyrosine_recombinase_XerCD"/>
</dbReference>
<dbReference type="PROSITE" id="PS51898">
    <property type="entry name" value="TYR_RECOMBINASE"/>
    <property type="match status" value="1"/>
</dbReference>
<sequence length="282" mass="32574">MTKLREQYKRDLEIKGFSPKTQDAYLRHVAVFSKHFGKSPDLLGIEEIKDYLHYVITDRGLSKSYVNQVYSALKFLYEATLGREWKMTQIPRVKKDKKLPQVLSRLEIKKILDSITNLKHRAILTTIYASGLRVGEVVNLKVIDIDSKCMQIKVCLGKGKKDRFTILSEKNLIVLRDYFKYYKPKDWLFPGDDESKHLTERTVERVFEKAKAKAGVLKPGNVHCLRHSFATHLLEDGTDIHYIQALLGHTNIQTTNIYLHVTAARIKKIRSPFDILDGGQDE</sequence>
<accession>A0ABW8T166</accession>
<evidence type="ECO:0000259" key="8">
    <source>
        <dbReference type="PROSITE" id="PS51900"/>
    </source>
</evidence>
<dbReference type="InterPro" id="IPR004107">
    <property type="entry name" value="Integrase_SAM-like_N"/>
</dbReference>
<keyword evidence="4 6" id="KW-0238">DNA-binding</keyword>
<dbReference type="PANTHER" id="PTHR30349">
    <property type="entry name" value="PHAGE INTEGRASE-RELATED"/>
    <property type="match status" value="1"/>
</dbReference>
<evidence type="ECO:0000256" key="5">
    <source>
        <dbReference type="ARBA" id="ARBA00023172"/>
    </source>
</evidence>
<keyword evidence="5" id="KW-0233">DNA recombination</keyword>
<evidence type="ECO:0000256" key="3">
    <source>
        <dbReference type="ARBA" id="ARBA00022908"/>
    </source>
</evidence>
<comment type="function">
    <text evidence="1">Site-specific tyrosine recombinase, which acts by catalyzing the cutting and rejoining of the recombining DNA molecules.</text>
</comment>
<dbReference type="InterPro" id="IPR002104">
    <property type="entry name" value="Integrase_catalytic"/>
</dbReference>